<dbReference type="AlphaFoldDB" id="A0A5B7FBT2"/>
<keyword evidence="2" id="KW-1185">Reference proteome</keyword>
<gene>
    <name evidence="1" type="ORF">E2C01_036599</name>
</gene>
<protein>
    <submittedName>
        <fullName evidence="1">Uncharacterized protein</fullName>
    </submittedName>
</protein>
<name>A0A5B7FBT2_PORTR</name>
<evidence type="ECO:0000313" key="2">
    <source>
        <dbReference type="Proteomes" id="UP000324222"/>
    </source>
</evidence>
<evidence type="ECO:0000313" key="1">
    <source>
        <dbReference type="EMBL" id="MPC42965.1"/>
    </source>
</evidence>
<organism evidence="1 2">
    <name type="scientific">Portunus trituberculatus</name>
    <name type="common">Swimming crab</name>
    <name type="synonym">Neptunus trituberculatus</name>
    <dbReference type="NCBI Taxonomy" id="210409"/>
    <lineage>
        <taxon>Eukaryota</taxon>
        <taxon>Metazoa</taxon>
        <taxon>Ecdysozoa</taxon>
        <taxon>Arthropoda</taxon>
        <taxon>Crustacea</taxon>
        <taxon>Multicrustacea</taxon>
        <taxon>Malacostraca</taxon>
        <taxon>Eumalacostraca</taxon>
        <taxon>Eucarida</taxon>
        <taxon>Decapoda</taxon>
        <taxon>Pleocyemata</taxon>
        <taxon>Brachyura</taxon>
        <taxon>Eubrachyura</taxon>
        <taxon>Portunoidea</taxon>
        <taxon>Portunidae</taxon>
        <taxon>Portuninae</taxon>
        <taxon>Portunus</taxon>
    </lineage>
</organism>
<proteinExistence type="predicted"/>
<accession>A0A5B7FBT2</accession>
<sequence length="252" mass="27512">MYPPVCRFLPIRQTSRNTIVVRETYRTNEGVACERHVARAGTWVAQYLCGVHHPRCIRHVKAVCGPYIDLGLGNSVVKGSARGHAGASSILTHGSHLRLFWVSACRCELVRAADVVQFLCCHLSRLARVQMNGCCVGPRIRVICPFVPRYTRNERKSPCIFSGVKTSLMETKASVVRRGTVLTENAAATDSLGAARGASGGVAYFRVSTSCALRASAASHVLTCTYLFFTLWPIVSVGILEEYGRHCSASTH</sequence>
<comment type="caution">
    <text evidence="1">The sequence shown here is derived from an EMBL/GenBank/DDBJ whole genome shotgun (WGS) entry which is preliminary data.</text>
</comment>
<dbReference type="EMBL" id="VSRR010005628">
    <property type="protein sequence ID" value="MPC42965.1"/>
    <property type="molecule type" value="Genomic_DNA"/>
</dbReference>
<reference evidence="1 2" key="1">
    <citation type="submission" date="2019-05" db="EMBL/GenBank/DDBJ databases">
        <title>Another draft genome of Portunus trituberculatus and its Hox gene families provides insights of decapod evolution.</title>
        <authorList>
            <person name="Jeong J.-H."/>
            <person name="Song I."/>
            <person name="Kim S."/>
            <person name="Choi T."/>
            <person name="Kim D."/>
            <person name="Ryu S."/>
            <person name="Kim W."/>
        </authorList>
    </citation>
    <scope>NUCLEOTIDE SEQUENCE [LARGE SCALE GENOMIC DNA]</scope>
    <source>
        <tissue evidence="1">Muscle</tissue>
    </source>
</reference>
<dbReference type="Proteomes" id="UP000324222">
    <property type="component" value="Unassembled WGS sequence"/>
</dbReference>